<dbReference type="AlphaFoldDB" id="A0AAE0WYM4"/>
<dbReference type="PANTHER" id="PTHR11199">
    <property type="entry name" value="STROMAL ANTIGEN"/>
    <property type="match status" value="1"/>
</dbReference>
<feature type="region of interest" description="Disordered" evidence="1">
    <location>
        <begin position="304"/>
        <end position="329"/>
    </location>
</feature>
<feature type="region of interest" description="Disordered" evidence="1">
    <location>
        <begin position="1"/>
        <end position="128"/>
    </location>
</feature>
<feature type="compositionally biased region" description="Basic residues" evidence="1">
    <location>
        <begin position="119"/>
        <end position="128"/>
    </location>
</feature>
<dbReference type="InterPro" id="IPR020839">
    <property type="entry name" value="SCD"/>
</dbReference>
<dbReference type="SUPFAM" id="SSF48371">
    <property type="entry name" value="ARM repeat"/>
    <property type="match status" value="1"/>
</dbReference>
<dbReference type="Proteomes" id="UP001274830">
    <property type="component" value="Unassembled WGS sequence"/>
</dbReference>
<evidence type="ECO:0000313" key="3">
    <source>
        <dbReference type="EMBL" id="KAK3680275.1"/>
    </source>
</evidence>
<dbReference type="Gene3D" id="1.25.10.10">
    <property type="entry name" value="Leucine-rich Repeat Variant"/>
    <property type="match status" value="1"/>
</dbReference>
<dbReference type="InterPro" id="IPR011989">
    <property type="entry name" value="ARM-like"/>
</dbReference>
<feature type="compositionally biased region" description="Acidic residues" evidence="1">
    <location>
        <begin position="1147"/>
        <end position="1156"/>
    </location>
</feature>
<feature type="compositionally biased region" description="Acidic residues" evidence="1">
    <location>
        <begin position="65"/>
        <end position="84"/>
    </location>
</feature>
<feature type="region of interest" description="Disordered" evidence="1">
    <location>
        <begin position="1002"/>
        <end position="1029"/>
    </location>
</feature>
<feature type="domain" description="SCD" evidence="2">
    <location>
        <begin position="353"/>
        <end position="437"/>
    </location>
</feature>
<dbReference type="InterPro" id="IPR056396">
    <property type="entry name" value="HEAT_SCC3-SA"/>
</dbReference>
<gene>
    <name evidence="3" type="primary">IRR1</name>
    <name evidence="3" type="ORF">LTR78_000653</name>
</gene>
<evidence type="ECO:0000313" key="4">
    <source>
        <dbReference type="Proteomes" id="UP001274830"/>
    </source>
</evidence>
<organism evidence="3 4">
    <name type="scientific">Recurvomyces mirabilis</name>
    <dbReference type="NCBI Taxonomy" id="574656"/>
    <lineage>
        <taxon>Eukaryota</taxon>
        <taxon>Fungi</taxon>
        <taxon>Dikarya</taxon>
        <taxon>Ascomycota</taxon>
        <taxon>Pezizomycotina</taxon>
        <taxon>Dothideomycetes</taxon>
        <taxon>Dothideomycetidae</taxon>
        <taxon>Mycosphaerellales</taxon>
        <taxon>Teratosphaeriaceae</taxon>
        <taxon>Recurvomyces</taxon>
    </lineage>
</organism>
<dbReference type="GO" id="GO:0007062">
    <property type="term" value="P:sister chromatid cohesion"/>
    <property type="evidence" value="ECO:0007669"/>
    <property type="project" value="UniProtKB-ARBA"/>
</dbReference>
<feature type="region of interest" description="Disordered" evidence="1">
    <location>
        <begin position="1146"/>
        <end position="1171"/>
    </location>
</feature>
<sequence>MPGRLLEGTSTPLQVMDASAINKRASGRVRRQPDHFATNAFSSSAKRKRDDSDNDDEERGMPEDYGSDENAEGDDDEQESDEEEMREKNRLVKKAKRTALKKSTQKQAKTNGVSLPTRPARRKAPRKAKAFALEDADSAGGLYAEVFAGSQSMADVAGQWLRRFDQEETPALAEIVTFIVRCTGCEGEVTEHDIEDPDSITNKLNDLRDEYQATNPTDYPLIVKGKAATTFKQGLVSFFDSLIKSMAVKGTLYDNPILVENVQMWVSTMSSAPNRSFRHTATVIAMTIVTALCEVGQENLAEAAKDQQQADKERKKARPNQGRIKQMEQNGKERTRLWETIDPMLKDWFDVVFVHRYRDIDPAIRRECVAALGEWIMTVPEVYYDGTHLRYLGWVLSDTAATTRAEVLKQLHRLYKDTDSNGMKNFTEKFRPRLVEIATTDAEPNIRISGIELLDVLRERGLLEPDDVDAVGRMVFDTDAKIRKTVATFFSEIVKDLYNSKIDELGGLEALEEVLPDAGNDNDVPRLEWLLYKSIAEMLSSYDSDDGLPAQMERNLADGRLALHLSASESRFMLATDALYDKLEEIGHWQDLAAYVLGDRTVSVKTTKQSTPSQLSKEASLDDTEVMVLLEVICASARRNLLSLAEQLKQPKSKLTVRQKEQLTNEQEEAARQLSALVPQLLEKFGDVPSTAAAVLRIESILSLPDLSALQQDATTYSTLLDDVRKQFMSHGADEVLAPASNAILHAKSYGDLQEMTEEKVTALWDDVISNLEELLDPTTVTVRGASQVEELAALSNNLLRIVRLAQVSDCTLPLENSAIAKHNDASGADYQGAIDYIVGLVLRAKPDDGLPDADEAVLEDQVAARAADAALFYLRWKLKSIITAVTSSSSNGVTLEELEALALRRDNFVKNIESALETRKPGEEISAALAGSVLDMFTNAAILRDVKPKPGMSDDYTVLVMDLSPELQNLVMRVFASCEKNYAKLGGKKLEDATTMQDDDALAEDPMSDPESDDEDEEESQTQASQQRREVKLRNALIAEQMLCAFAAKIIHATFAGVVDEDVVRNRLERNKIRLGANFKEVLAYLDLDAMRKKGKKKAKGKGKAARKAKPDPKSHAIVADDNVSDLVEDLDADDDDALRRRGLLDEELEPEEEQVVNGAGEEAESVLGD</sequence>
<dbReference type="RefSeq" id="XP_064699635.1">
    <property type="nucleotide sequence ID" value="XM_064833366.1"/>
</dbReference>
<accession>A0AAE0WYM4</accession>
<dbReference type="GO" id="GO:0005634">
    <property type="term" value="C:nucleus"/>
    <property type="evidence" value="ECO:0007669"/>
    <property type="project" value="TreeGrafter"/>
</dbReference>
<dbReference type="PROSITE" id="PS51425">
    <property type="entry name" value="SCD"/>
    <property type="match status" value="1"/>
</dbReference>
<feature type="compositionally biased region" description="Polar residues" evidence="1">
    <location>
        <begin position="105"/>
        <end position="114"/>
    </location>
</feature>
<dbReference type="InterPro" id="IPR013721">
    <property type="entry name" value="STAG"/>
</dbReference>
<dbReference type="Pfam" id="PF08514">
    <property type="entry name" value="STAG"/>
    <property type="match status" value="1"/>
</dbReference>
<protein>
    <submittedName>
        <fullName evidence="3">Cohesin complex subunit</fullName>
    </submittedName>
</protein>
<feature type="compositionally biased region" description="Basic and acidic residues" evidence="1">
    <location>
        <begin position="304"/>
        <end position="314"/>
    </location>
</feature>
<dbReference type="InterPro" id="IPR016024">
    <property type="entry name" value="ARM-type_fold"/>
</dbReference>
<dbReference type="Pfam" id="PF21581">
    <property type="entry name" value="SCD"/>
    <property type="match status" value="1"/>
</dbReference>
<reference evidence="3" key="1">
    <citation type="submission" date="2023-07" db="EMBL/GenBank/DDBJ databases">
        <title>Black Yeasts Isolated from many extreme environments.</title>
        <authorList>
            <person name="Coleine C."/>
            <person name="Stajich J.E."/>
            <person name="Selbmann L."/>
        </authorList>
    </citation>
    <scope>NUCLEOTIDE SEQUENCE</scope>
    <source>
        <strain evidence="3">CCFEE 5485</strain>
    </source>
</reference>
<keyword evidence="4" id="KW-1185">Reference proteome</keyword>
<feature type="region of interest" description="Disordered" evidence="1">
    <location>
        <begin position="1097"/>
        <end position="1122"/>
    </location>
</feature>
<dbReference type="GeneID" id="89957892"/>
<feature type="compositionally biased region" description="Basic residues" evidence="1">
    <location>
        <begin position="1097"/>
        <end position="1109"/>
    </location>
</feature>
<evidence type="ECO:0000256" key="1">
    <source>
        <dbReference type="SAM" id="MobiDB-lite"/>
    </source>
</evidence>
<dbReference type="GO" id="GO:0008278">
    <property type="term" value="C:cohesin complex"/>
    <property type="evidence" value="ECO:0007669"/>
    <property type="project" value="TreeGrafter"/>
</dbReference>
<dbReference type="Pfam" id="PF24571">
    <property type="entry name" value="HEAT_SCC3-SA"/>
    <property type="match status" value="1"/>
</dbReference>
<dbReference type="InterPro" id="IPR039662">
    <property type="entry name" value="Cohesin_Scc3/SA"/>
</dbReference>
<name>A0AAE0WYM4_9PEZI</name>
<feature type="compositionally biased region" description="Basic residues" evidence="1">
    <location>
        <begin position="91"/>
        <end position="104"/>
    </location>
</feature>
<feature type="compositionally biased region" description="Acidic residues" evidence="1">
    <location>
        <begin position="1002"/>
        <end position="1021"/>
    </location>
</feature>
<dbReference type="PANTHER" id="PTHR11199:SF0">
    <property type="entry name" value="LD34181P-RELATED"/>
    <property type="match status" value="1"/>
</dbReference>
<proteinExistence type="predicted"/>
<dbReference type="GO" id="GO:0003682">
    <property type="term" value="F:chromatin binding"/>
    <property type="evidence" value="ECO:0007669"/>
    <property type="project" value="TreeGrafter"/>
</dbReference>
<dbReference type="EMBL" id="JAUTXT010000001">
    <property type="protein sequence ID" value="KAK3680275.1"/>
    <property type="molecule type" value="Genomic_DNA"/>
</dbReference>
<dbReference type="GO" id="GO:0000785">
    <property type="term" value="C:chromatin"/>
    <property type="evidence" value="ECO:0007669"/>
    <property type="project" value="TreeGrafter"/>
</dbReference>
<evidence type="ECO:0000259" key="2">
    <source>
        <dbReference type="PROSITE" id="PS51425"/>
    </source>
</evidence>
<comment type="caution">
    <text evidence="3">The sequence shown here is derived from an EMBL/GenBank/DDBJ whole genome shotgun (WGS) entry which is preliminary data.</text>
</comment>